<evidence type="ECO:0000256" key="7">
    <source>
        <dbReference type="ARBA" id="ARBA00047989"/>
    </source>
</evidence>
<dbReference type="Gene3D" id="3.60.140.10">
    <property type="entry name" value="CNF1/YfiH-like putative cysteine hydrolases"/>
    <property type="match status" value="1"/>
</dbReference>
<comment type="catalytic activity">
    <reaction evidence="7">
        <text>adenosine + H2O + H(+) = inosine + NH4(+)</text>
        <dbReference type="Rhea" id="RHEA:24408"/>
        <dbReference type="ChEBI" id="CHEBI:15377"/>
        <dbReference type="ChEBI" id="CHEBI:15378"/>
        <dbReference type="ChEBI" id="CHEBI:16335"/>
        <dbReference type="ChEBI" id="CHEBI:17596"/>
        <dbReference type="ChEBI" id="CHEBI:28938"/>
        <dbReference type="EC" id="3.5.4.4"/>
    </reaction>
    <physiologicalReaction direction="left-to-right" evidence="7">
        <dbReference type="Rhea" id="RHEA:24409"/>
    </physiologicalReaction>
</comment>
<evidence type="ECO:0000256" key="10">
    <source>
        <dbReference type="RuleBase" id="RU361274"/>
    </source>
</evidence>
<keyword evidence="12" id="KW-1185">Reference proteome</keyword>
<comment type="catalytic activity">
    <reaction evidence="1">
        <text>inosine + phosphate = alpha-D-ribose 1-phosphate + hypoxanthine</text>
        <dbReference type="Rhea" id="RHEA:27646"/>
        <dbReference type="ChEBI" id="CHEBI:17368"/>
        <dbReference type="ChEBI" id="CHEBI:17596"/>
        <dbReference type="ChEBI" id="CHEBI:43474"/>
        <dbReference type="ChEBI" id="CHEBI:57720"/>
        <dbReference type="EC" id="2.4.2.1"/>
    </reaction>
    <physiologicalReaction direction="left-to-right" evidence="1">
        <dbReference type="Rhea" id="RHEA:27647"/>
    </physiologicalReaction>
</comment>
<keyword evidence="5" id="KW-0378">Hydrolase</keyword>
<proteinExistence type="inferred from homology"/>
<name>A0A917FM00_9GAMM</name>
<sequence>MYNPYTVHQTKSKIVKILQTHRDLLITSHPRLNIHPTGGGTHVLQEITHIFNLPHRPVFMQQVHGNTCLELNSVPSQHFWQSADACYTRQTGILCVIMTADCLPVLITDEAVSFVAAVHCGWRSLYQGILTKLLQKIQSPHPLIVWFGPSICPHHYQVDNTFKNHYLKTHPDADRAFTEVIDNHCYADLKKLASVQLTDYKICRIEDAAICTYEDNSYDSWRLNKSPGRQASMIWISPKEPLS</sequence>
<gene>
    <name evidence="11" type="ORF">GCM10011365_11360</name>
</gene>
<dbReference type="GO" id="GO:0017061">
    <property type="term" value="F:S-methyl-5-thioadenosine phosphorylase activity"/>
    <property type="evidence" value="ECO:0007669"/>
    <property type="project" value="UniProtKB-EC"/>
</dbReference>
<dbReference type="CDD" id="cd16833">
    <property type="entry name" value="YfiH"/>
    <property type="match status" value="1"/>
</dbReference>
<dbReference type="PANTHER" id="PTHR30616">
    <property type="entry name" value="UNCHARACTERIZED PROTEIN YFIH"/>
    <property type="match status" value="1"/>
</dbReference>
<evidence type="ECO:0000313" key="12">
    <source>
        <dbReference type="Proteomes" id="UP000605253"/>
    </source>
</evidence>
<reference evidence="11" key="1">
    <citation type="journal article" date="2014" name="Int. J. Syst. Evol. Microbiol.">
        <title>Complete genome sequence of Corynebacterium casei LMG S-19264T (=DSM 44701T), isolated from a smear-ripened cheese.</title>
        <authorList>
            <consortium name="US DOE Joint Genome Institute (JGI-PGF)"/>
            <person name="Walter F."/>
            <person name="Albersmeier A."/>
            <person name="Kalinowski J."/>
            <person name="Ruckert C."/>
        </authorList>
    </citation>
    <scope>NUCLEOTIDE SEQUENCE</scope>
    <source>
        <strain evidence="11">CGMCC 1.12181</strain>
    </source>
</reference>
<dbReference type="EMBL" id="BMEO01000004">
    <property type="protein sequence ID" value="GGF91866.1"/>
    <property type="molecule type" value="Genomic_DNA"/>
</dbReference>
<comment type="catalytic activity">
    <reaction evidence="9">
        <text>S-methyl-5'-thioadenosine + phosphate = 5-(methylsulfanyl)-alpha-D-ribose 1-phosphate + adenine</text>
        <dbReference type="Rhea" id="RHEA:11852"/>
        <dbReference type="ChEBI" id="CHEBI:16708"/>
        <dbReference type="ChEBI" id="CHEBI:17509"/>
        <dbReference type="ChEBI" id="CHEBI:43474"/>
        <dbReference type="ChEBI" id="CHEBI:58533"/>
        <dbReference type="EC" id="2.4.2.28"/>
    </reaction>
    <physiologicalReaction direction="left-to-right" evidence="9">
        <dbReference type="Rhea" id="RHEA:11853"/>
    </physiologicalReaction>
</comment>
<evidence type="ECO:0000256" key="5">
    <source>
        <dbReference type="ARBA" id="ARBA00022801"/>
    </source>
</evidence>
<dbReference type="RefSeq" id="WP_188364741.1">
    <property type="nucleotide sequence ID" value="NZ_BAABJF010000015.1"/>
</dbReference>
<dbReference type="InterPro" id="IPR003730">
    <property type="entry name" value="Cu_polyphenol_OxRdtase"/>
</dbReference>
<dbReference type="AlphaFoldDB" id="A0A917FM00"/>
<keyword evidence="6" id="KW-0862">Zinc</keyword>
<organism evidence="11 12">
    <name type="scientific">Marinicella pacifica</name>
    <dbReference type="NCBI Taxonomy" id="1171543"/>
    <lineage>
        <taxon>Bacteria</taxon>
        <taxon>Pseudomonadati</taxon>
        <taxon>Pseudomonadota</taxon>
        <taxon>Gammaproteobacteria</taxon>
        <taxon>Lysobacterales</taxon>
        <taxon>Marinicellaceae</taxon>
        <taxon>Marinicella</taxon>
    </lineage>
</organism>
<accession>A0A917FM00</accession>
<reference evidence="11" key="2">
    <citation type="submission" date="2020-09" db="EMBL/GenBank/DDBJ databases">
        <authorList>
            <person name="Sun Q."/>
            <person name="Zhou Y."/>
        </authorList>
    </citation>
    <scope>NUCLEOTIDE SEQUENCE</scope>
    <source>
        <strain evidence="11">CGMCC 1.12181</strain>
    </source>
</reference>
<evidence type="ECO:0000256" key="9">
    <source>
        <dbReference type="ARBA" id="ARBA00049893"/>
    </source>
</evidence>
<evidence type="ECO:0000256" key="6">
    <source>
        <dbReference type="ARBA" id="ARBA00022833"/>
    </source>
</evidence>
<dbReference type="PANTHER" id="PTHR30616:SF2">
    <property type="entry name" value="PURINE NUCLEOSIDE PHOSPHORYLASE LACC1"/>
    <property type="match status" value="1"/>
</dbReference>
<evidence type="ECO:0000256" key="4">
    <source>
        <dbReference type="ARBA" id="ARBA00022723"/>
    </source>
</evidence>
<evidence type="ECO:0000256" key="1">
    <source>
        <dbReference type="ARBA" id="ARBA00000553"/>
    </source>
</evidence>
<dbReference type="GO" id="GO:0016787">
    <property type="term" value="F:hydrolase activity"/>
    <property type="evidence" value="ECO:0007669"/>
    <property type="project" value="UniProtKB-KW"/>
</dbReference>
<keyword evidence="3" id="KW-0808">Transferase</keyword>
<keyword evidence="4" id="KW-0479">Metal-binding</keyword>
<dbReference type="Proteomes" id="UP000605253">
    <property type="component" value="Unassembled WGS sequence"/>
</dbReference>
<dbReference type="InterPro" id="IPR038371">
    <property type="entry name" value="Cu_polyphenol_OxRdtase_sf"/>
</dbReference>
<dbReference type="InterPro" id="IPR011324">
    <property type="entry name" value="Cytotoxic_necrot_fac-like_cat"/>
</dbReference>
<comment type="similarity">
    <text evidence="2 10">Belongs to the purine nucleoside phosphorylase YfiH/LACC1 family.</text>
</comment>
<evidence type="ECO:0000256" key="2">
    <source>
        <dbReference type="ARBA" id="ARBA00007353"/>
    </source>
</evidence>
<evidence type="ECO:0000256" key="8">
    <source>
        <dbReference type="ARBA" id="ARBA00048968"/>
    </source>
</evidence>
<evidence type="ECO:0000256" key="3">
    <source>
        <dbReference type="ARBA" id="ARBA00022679"/>
    </source>
</evidence>
<comment type="caution">
    <text evidence="11">The sequence shown here is derived from an EMBL/GenBank/DDBJ whole genome shotgun (WGS) entry which is preliminary data.</text>
</comment>
<dbReference type="GO" id="GO:0005507">
    <property type="term" value="F:copper ion binding"/>
    <property type="evidence" value="ECO:0007669"/>
    <property type="project" value="TreeGrafter"/>
</dbReference>
<dbReference type="NCBIfam" id="TIGR00726">
    <property type="entry name" value="peptidoglycan editing factor PgeF"/>
    <property type="match status" value="1"/>
</dbReference>
<comment type="catalytic activity">
    <reaction evidence="8">
        <text>adenosine + phosphate = alpha-D-ribose 1-phosphate + adenine</text>
        <dbReference type="Rhea" id="RHEA:27642"/>
        <dbReference type="ChEBI" id="CHEBI:16335"/>
        <dbReference type="ChEBI" id="CHEBI:16708"/>
        <dbReference type="ChEBI" id="CHEBI:43474"/>
        <dbReference type="ChEBI" id="CHEBI:57720"/>
        <dbReference type="EC" id="2.4.2.1"/>
    </reaction>
    <physiologicalReaction direction="left-to-right" evidence="8">
        <dbReference type="Rhea" id="RHEA:27643"/>
    </physiologicalReaction>
</comment>
<protein>
    <recommendedName>
        <fullName evidence="10">Purine nucleoside phosphorylase</fullName>
    </recommendedName>
</protein>
<dbReference type="Pfam" id="PF02578">
    <property type="entry name" value="Cu-oxidase_4"/>
    <property type="match status" value="1"/>
</dbReference>
<evidence type="ECO:0000313" key="11">
    <source>
        <dbReference type="EMBL" id="GGF91866.1"/>
    </source>
</evidence>
<dbReference type="SUPFAM" id="SSF64438">
    <property type="entry name" value="CNF1/YfiH-like putative cysteine hydrolases"/>
    <property type="match status" value="1"/>
</dbReference>